<dbReference type="Pfam" id="PF07238">
    <property type="entry name" value="PilZ"/>
    <property type="match status" value="1"/>
</dbReference>
<accession>A0ABQ4URP7</accession>
<dbReference type="EMBL" id="BPRE01000002">
    <property type="protein sequence ID" value="GJE74380.1"/>
    <property type="molecule type" value="Genomic_DNA"/>
</dbReference>
<reference evidence="3" key="1">
    <citation type="journal article" date="2021" name="Front. Microbiol.">
        <title>Comprehensive Comparative Genomics and Phenotyping of Methylobacterium Species.</title>
        <authorList>
            <person name="Alessa O."/>
            <person name="Ogura Y."/>
            <person name="Fujitani Y."/>
            <person name="Takami H."/>
            <person name="Hayashi T."/>
            <person name="Sahin N."/>
            <person name="Tani A."/>
        </authorList>
    </citation>
    <scope>NUCLEOTIDE SEQUENCE</scope>
    <source>
        <strain evidence="3">DSM 14458</strain>
    </source>
</reference>
<evidence type="ECO:0000259" key="2">
    <source>
        <dbReference type="Pfam" id="PF07238"/>
    </source>
</evidence>
<dbReference type="Proteomes" id="UP001055093">
    <property type="component" value="Unassembled WGS sequence"/>
</dbReference>
<proteinExistence type="predicted"/>
<organism evidence="3 4">
    <name type="scientific">Methylorubrum suomiense</name>
    <dbReference type="NCBI Taxonomy" id="144191"/>
    <lineage>
        <taxon>Bacteria</taxon>
        <taxon>Pseudomonadati</taxon>
        <taxon>Pseudomonadota</taxon>
        <taxon>Alphaproteobacteria</taxon>
        <taxon>Hyphomicrobiales</taxon>
        <taxon>Methylobacteriaceae</taxon>
        <taxon>Methylorubrum</taxon>
    </lineage>
</organism>
<feature type="compositionally biased region" description="Basic and acidic residues" evidence="1">
    <location>
        <begin position="1"/>
        <end position="12"/>
    </location>
</feature>
<evidence type="ECO:0000256" key="1">
    <source>
        <dbReference type="SAM" id="MobiDB-lite"/>
    </source>
</evidence>
<dbReference type="InterPro" id="IPR009875">
    <property type="entry name" value="PilZ_domain"/>
</dbReference>
<feature type="domain" description="PilZ" evidence="2">
    <location>
        <begin position="22"/>
        <end position="95"/>
    </location>
</feature>
<protein>
    <recommendedName>
        <fullName evidence="2">PilZ domain-containing protein</fullName>
    </recommendedName>
</protein>
<dbReference type="RefSeq" id="WP_137830180.1">
    <property type="nucleotide sequence ID" value="NZ_BPRE01000002.1"/>
</dbReference>
<evidence type="ECO:0000313" key="3">
    <source>
        <dbReference type="EMBL" id="GJE74380.1"/>
    </source>
</evidence>
<keyword evidence="4" id="KW-1185">Reference proteome</keyword>
<reference evidence="3" key="2">
    <citation type="submission" date="2021-08" db="EMBL/GenBank/DDBJ databases">
        <authorList>
            <person name="Tani A."/>
            <person name="Ola A."/>
            <person name="Ogura Y."/>
            <person name="Katsura K."/>
            <person name="Hayashi T."/>
        </authorList>
    </citation>
    <scope>NUCLEOTIDE SEQUENCE</scope>
    <source>
        <strain evidence="3">DSM 14458</strain>
    </source>
</reference>
<feature type="region of interest" description="Disordered" evidence="1">
    <location>
        <begin position="1"/>
        <end position="21"/>
    </location>
</feature>
<name>A0ABQ4URP7_9HYPH</name>
<sequence>MADLRDDVREGGSDAPPVARLAKRRRVAQQGRIVLGPERLVGCEVRDLSRTGAKLRVAPEIALPETFPLVIAAHDLRTLTVRLRWRRGDFAGVTFEP</sequence>
<gene>
    <name evidence="3" type="ORF">BGCPKDLD_0949</name>
</gene>
<dbReference type="SUPFAM" id="SSF141371">
    <property type="entry name" value="PilZ domain-like"/>
    <property type="match status" value="1"/>
</dbReference>
<evidence type="ECO:0000313" key="4">
    <source>
        <dbReference type="Proteomes" id="UP001055093"/>
    </source>
</evidence>
<comment type="caution">
    <text evidence="3">The sequence shown here is derived from an EMBL/GenBank/DDBJ whole genome shotgun (WGS) entry which is preliminary data.</text>
</comment>